<reference evidence="2 3" key="1">
    <citation type="submission" date="2023-03" db="EMBL/GenBank/DDBJ databases">
        <title>Achromobacter spanius LIG8.</title>
        <authorList>
            <person name="Shrestha S."/>
        </authorList>
    </citation>
    <scope>NUCLEOTIDE SEQUENCE [LARGE SCALE GENOMIC DNA]</scope>
    <source>
        <strain evidence="2 3">LIG8</strain>
    </source>
</reference>
<dbReference type="SUPFAM" id="SSF56037">
    <property type="entry name" value="PheT/TilS domain"/>
    <property type="match status" value="1"/>
</dbReference>
<dbReference type="Proteomes" id="UP001214170">
    <property type="component" value="Chromosome"/>
</dbReference>
<dbReference type="InterPro" id="IPR020825">
    <property type="entry name" value="Phe-tRNA_synthase-like_B3/B4"/>
</dbReference>
<sequence>MIAQFSYERRLVDDYPNLRCMVAFIGGISIDADFDDIVRANLDQARGMLTQYESESRIPSIQQWRQAYRRNGTDPTKFRMAAESILRRLRTSDAFTSELHPFVVLCNSLSAMHALPVAALDADCIDGNLKVGYASGHTHYLGFDGETIVVPKGEITFEDDAGQAHARRWSHRQSAFSSISERTQRALVIAEALHDSAELDLGRLLDNLTDAVASRWPSGTVSGRLLSQQDLVAGCRSPFLARLVSYPDMEVMK</sequence>
<dbReference type="Pfam" id="PF03483">
    <property type="entry name" value="B3_4"/>
    <property type="match status" value="1"/>
</dbReference>
<keyword evidence="3" id="KW-1185">Reference proteome</keyword>
<dbReference type="PANTHER" id="PTHR39209">
    <property type="match status" value="1"/>
</dbReference>
<evidence type="ECO:0000259" key="1">
    <source>
        <dbReference type="Pfam" id="PF03483"/>
    </source>
</evidence>
<organism evidence="2 3">
    <name type="scientific">Achromobacter spanius</name>
    <dbReference type="NCBI Taxonomy" id="217203"/>
    <lineage>
        <taxon>Bacteria</taxon>
        <taxon>Pseudomonadati</taxon>
        <taxon>Pseudomonadota</taxon>
        <taxon>Betaproteobacteria</taxon>
        <taxon>Burkholderiales</taxon>
        <taxon>Alcaligenaceae</taxon>
        <taxon>Achromobacter</taxon>
    </lineage>
</organism>
<dbReference type="EMBL" id="CP121261">
    <property type="protein sequence ID" value="WFP05831.1"/>
    <property type="molecule type" value="Genomic_DNA"/>
</dbReference>
<dbReference type="Gene3D" id="3.50.40.10">
    <property type="entry name" value="Phenylalanyl-trna Synthetase, Chain B, domain 3"/>
    <property type="match status" value="1"/>
</dbReference>
<dbReference type="PANTHER" id="PTHR39209:SF2">
    <property type="entry name" value="CYTOPLASMIC PROTEIN"/>
    <property type="match status" value="1"/>
</dbReference>
<feature type="domain" description="B3/B4 tRNA-binding" evidence="1">
    <location>
        <begin position="63"/>
        <end position="195"/>
    </location>
</feature>
<dbReference type="RefSeq" id="WP_268081038.1">
    <property type="nucleotide sequence ID" value="NZ_CP106885.1"/>
</dbReference>
<protein>
    <submittedName>
        <fullName evidence="2">Phenylalanine--tRNA ligase beta subunit-related protein</fullName>
    </submittedName>
</protein>
<evidence type="ECO:0000313" key="2">
    <source>
        <dbReference type="EMBL" id="WFP05831.1"/>
    </source>
</evidence>
<dbReference type="GO" id="GO:0016874">
    <property type="term" value="F:ligase activity"/>
    <property type="evidence" value="ECO:0007669"/>
    <property type="project" value="UniProtKB-KW"/>
</dbReference>
<gene>
    <name evidence="2" type="ORF">P8T11_15965</name>
</gene>
<proteinExistence type="predicted"/>
<dbReference type="InterPro" id="IPR005146">
    <property type="entry name" value="B3/B4_tRNA-bd"/>
</dbReference>
<accession>A0ABY8GLX7</accession>
<evidence type="ECO:0000313" key="3">
    <source>
        <dbReference type="Proteomes" id="UP001214170"/>
    </source>
</evidence>
<name>A0ABY8GLX7_9BURK</name>
<keyword evidence="2" id="KW-0436">Ligase</keyword>